<keyword evidence="1" id="KW-0472">Membrane</keyword>
<accession>A0A1C4ZIY9</accession>
<feature type="transmembrane region" description="Helical" evidence="1">
    <location>
        <begin position="83"/>
        <end position="100"/>
    </location>
</feature>
<feature type="transmembrane region" description="Helical" evidence="1">
    <location>
        <begin position="106"/>
        <end position="130"/>
    </location>
</feature>
<feature type="transmembrane region" description="Helical" evidence="1">
    <location>
        <begin position="58"/>
        <end position="76"/>
    </location>
</feature>
<dbReference type="AlphaFoldDB" id="A0A1C4ZIY9"/>
<evidence type="ECO:0000256" key="1">
    <source>
        <dbReference type="SAM" id="Phobius"/>
    </source>
</evidence>
<evidence type="ECO:0000313" key="3">
    <source>
        <dbReference type="Proteomes" id="UP000199629"/>
    </source>
</evidence>
<dbReference type="RefSeq" id="WP_167364357.1">
    <property type="nucleotide sequence ID" value="NZ_FMCS01000015.1"/>
</dbReference>
<sequence>MARWPTTAVTTRRARLPRAAAACAAGAAALLMLTKGMNLRFHIENTSEAMADEAHGTLWLLGSAVLFAGAASLALWSRAPRWSAGLIGLPLIAGILPALLLPGNIIPFGTALLSGLVAVVGLTATVLSAARQ</sequence>
<name>A0A1C4ZIY9_9ACTN</name>
<reference evidence="3" key="1">
    <citation type="submission" date="2016-06" db="EMBL/GenBank/DDBJ databases">
        <authorList>
            <person name="Varghese N."/>
            <person name="Submissions Spin"/>
        </authorList>
    </citation>
    <scope>NUCLEOTIDE SEQUENCE [LARGE SCALE GENOMIC DNA]</scope>
    <source>
        <strain evidence="3">DSM 45246</strain>
    </source>
</reference>
<gene>
    <name evidence="2" type="ORF">GA0070214_11523</name>
</gene>
<dbReference type="Proteomes" id="UP000199629">
    <property type="component" value="Unassembled WGS sequence"/>
</dbReference>
<protein>
    <submittedName>
        <fullName evidence="2">Uncharacterized protein</fullName>
    </submittedName>
</protein>
<keyword evidence="1" id="KW-1133">Transmembrane helix</keyword>
<keyword evidence="1" id="KW-0812">Transmembrane</keyword>
<evidence type="ECO:0000313" key="2">
    <source>
        <dbReference type="EMBL" id="SCF32771.1"/>
    </source>
</evidence>
<proteinExistence type="predicted"/>
<keyword evidence="3" id="KW-1185">Reference proteome</keyword>
<dbReference type="EMBL" id="FMCS01000015">
    <property type="protein sequence ID" value="SCF32771.1"/>
    <property type="molecule type" value="Genomic_DNA"/>
</dbReference>
<organism evidence="2 3">
    <name type="scientific">Micromonospora chaiyaphumensis</name>
    <dbReference type="NCBI Taxonomy" id="307119"/>
    <lineage>
        <taxon>Bacteria</taxon>
        <taxon>Bacillati</taxon>
        <taxon>Actinomycetota</taxon>
        <taxon>Actinomycetes</taxon>
        <taxon>Micromonosporales</taxon>
        <taxon>Micromonosporaceae</taxon>
        <taxon>Micromonospora</taxon>
    </lineage>
</organism>